<dbReference type="Proteomes" id="UP001341840">
    <property type="component" value="Unassembled WGS sequence"/>
</dbReference>
<name>A0ABU6SIN4_9FABA</name>
<evidence type="ECO:0000313" key="2">
    <source>
        <dbReference type="EMBL" id="MED6135668.1"/>
    </source>
</evidence>
<dbReference type="EMBL" id="JASCZI010060738">
    <property type="protein sequence ID" value="MED6135668.1"/>
    <property type="molecule type" value="Genomic_DNA"/>
</dbReference>
<accession>A0ABU6SIN4</accession>
<keyword evidence="3" id="KW-1185">Reference proteome</keyword>
<feature type="compositionally biased region" description="Basic residues" evidence="1">
    <location>
        <begin position="157"/>
        <end position="166"/>
    </location>
</feature>
<sequence length="215" mass="24442">MPSIHATYKFHILPVPSEEYRTTTKYLKTDPLIIKRPIGRPKIHTRKRDLMEDLIEGDKLKKTFRVTCSKCGEKGHNFKTYKGAPANPNWKTQDKKDQKRIFYIYSVSEIQISQSVPALEVVPNSNQSQEFQSPASEAACQGLFNKEITDVSKRRFRTKQPIRKKVPSCDPTPSTTSHPPKSPLAGLSKETMTAAVPEAQSIWQFMPTPGIRKEN</sequence>
<feature type="compositionally biased region" description="Low complexity" evidence="1">
    <location>
        <begin position="168"/>
        <end position="179"/>
    </location>
</feature>
<organism evidence="2 3">
    <name type="scientific">Stylosanthes scabra</name>
    <dbReference type="NCBI Taxonomy" id="79078"/>
    <lineage>
        <taxon>Eukaryota</taxon>
        <taxon>Viridiplantae</taxon>
        <taxon>Streptophyta</taxon>
        <taxon>Embryophyta</taxon>
        <taxon>Tracheophyta</taxon>
        <taxon>Spermatophyta</taxon>
        <taxon>Magnoliopsida</taxon>
        <taxon>eudicotyledons</taxon>
        <taxon>Gunneridae</taxon>
        <taxon>Pentapetalae</taxon>
        <taxon>rosids</taxon>
        <taxon>fabids</taxon>
        <taxon>Fabales</taxon>
        <taxon>Fabaceae</taxon>
        <taxon>Papilionoideae</taxon>
        <taxon>50 kb inversion clade</taxon>
        <taxon>dalbergioids sensu lato</taxon>
        <taxon>Dalbergieae</taxon>
        <taxon>Pterocarpus clade</taxon>
        <taxon>Stylosanthes</taxon>
    </lineage>
</organism>
<protein>
    <submittedName>
        <fullName evidence="2">Uncharacterized protein</fullName>
    </submittedName>
</protein>
<evidence type="ECO:0000256" key="1">
    <source>
        <dbReference type="SAM" id="MobiDB-lite"/>
    </source>
</evidence>
<feature type="region of interest" description="Disordered" evidence="1">
    <location>
        <begin position="157"/>
        <end position="189"/>
    </location>
</feature>
<comment type="caution">
    <text evidence="2">The sequence shown here is derived from an EMBL/GenBank/DDBJ whole genome shotgun (WGS) entry which is preliminary data.</text>
</comment>
<gene>
    <name evidence="2" type="ORF">PIB30_048827</name>
</gene>
<proteinExistence type="predicted"/>
<evidence type="ECO:0000313" key="3">
    <source>
        <dbReference type="Proteomes" id="UP001341840"/>
    </source>
</evidence>
<reference evidence="2 3" key="1">
    <citation type="journal article" date="2023" name="Plants (Basel)">
        <title>Bridging the Gap: Combining Genomics and Transcriptomics Approaches to Understand Stylosanthes scabra, an Orphan Legume from the Brazilian Caatinga.</title>
        <authorList>
            <person name="Ferreira-Neto J.R.C."/>
            <person name="da Silva M.D."/>
            <person name="Binneck E."/>
            <person name="de Melo N.F."/>
            <person name="da Silva R.H."/>
            <person name="de Melo A.L.T.M."/>
            <person name="Pandolfi V."/>
            <person name="Bustamante F.O."/>
            <person name="Brasileiro-Vidal A.C."/>
            <person name="Benko-Iseppon A.M."/>
        </authorList>
    </citation>
    <scope>NUCLEOTIDE SEQUENCE [LARGE SCALE GENOMIC DNA]</scope>
    <source>
        <tissue evidence="2">Leaves</tissue>
    </source>
</reference>